<evidence type="ECO:0000313" key="4">
    <source>
        <dbReference type="Proteomes" id="UP000187172"/>
    </source>
</evidence>
<comment type="caution">
    <text evidence="3">The sequence shown here is derived from an EMBL/GenBank/DDBJ whole genome shotgun (WGS) entry which is preliminary data.</text>
</comment>
<evidence type="ECO:0000256" key="2">
    <source>
        <dbReference type="ARBA" id="ARBA00023002"/>
    </source>
</evidence>
<dbReference type="PANTHER" id="PTHR24320">
    <property type="entry name" value="RETINOL DEHYDROGENASE"/>
    <property type="match status" value="1"/>
</dbReference>
<comment type="similarity">
    <text evidence="1">Belongs to the short-chain dehydrogenases/reductases (SDR) family.</text>
</comment>
<dbReference type="STRING" id="297318.BK138_26500"/>
<proteinExistence type="inferred from homology"/>
<protein>
    <submittedName>
        <fullName evidence="3">Oxidoreductase</fullName>
    </submittedName>
</protein>
<dbReference type="AlphaFoldDB" id="A0A1R1EFY5"/>
<dbReference type="Gene3D" id="3.40.50.720">
    <property type="entry name" value="NAD(P)-binding Rossmann-like Domain"/>
    <property type="match status" value="1"/>
</dbReference>
<dbReference type="InterPro" id="IPR002347">
    <property type="entry name" value="SDR_fam"/>
</dbReference>
<evidence type="ECO:0000313" key="3">
    <source>
        <dbReference type="EMBL" id="OMF50662.1"/>
    </source>
</evidence>
<dbReference type="EMBL" id="MRTP01000010">
    <property type="protein sequence ID" value="OMF50662.1"/>
    <property type="molecule type" value="Genomic_DNA"/>
</dbReference>
<name>A0A1R1EFY5_9BACL</name>
<dbReference type="Proteomes" id="UP000187172">
    <property type="component" value="Unassembled WGS sequence"/>
</dbReference>
<dbReference type="RefSeq" id="WP_076174005.1">
    <property type="nucleotide sequence ID" value="NZ_MRTP01000010.1"/>
</dbReference>
<reference evidence="3 4" key="1">
    <citation type="submission" date="2016-11" db="EMBL/GenBank/DDBJ databases">
        <title>Paenibacillus species isolates.</title>
        <authorList>
            <person name="Beno S.M."/>
        </authorList>
    </citation>
    <scope>NUCLEOTIDE SEQUENCE [LARGE SCALE GENOMIC DNA]</scope>
    <source>
        <strain evidence="3 4">FSL R5-0378</strain>
    </source>
</reference>
<dbReference type="PANTHER" id="PTHR24320:SF148">
    <property type="entry name" value="NAD(P)-BINDING ROSSMANN-FOLD SUPERFAMILY PROTEIN"/>
    <property type="match status" value="1"/>
</dbReference>
<evidence type="ECO:0000256" key="1">
    <source>
        <dbReference type="ARBA" id="ARBA00006484"/>
    </source>
</evidence>
<keyword evidence="4" id="KW-1185">Reference proteome</keyword>
<dbReference type="InterPro" id="IPR036291">
    <property type="entry name" value="NAD(P)-bd_dom_sf"/>
</dbReference>
<dbReference type="Pfam" id="PF00106">
    <property type="entry name" value="adh_short"/>
    <property type="match status" value="1"/>
</dbReference>
<sequence length="327" mass="35201">MQKTPQTPIGSGFGPRTTAMEALGQADLTGQTAVITGGHSGLGLETARVLAEAGAKIIVPARSVTAAQAAIASIPGAEAELLDLTDPQSIDSFAERWIRSGRPIHMLIHSAGIMAVPQQYDSRGNELHFSTNYLGPFQLTARLWPALRLAGGARVVVLSSRAHQFSPVVFEDIHYKERSYDKWSAYGQSKTADALFAVELDRRAQAYGVRAFSVHPGSIVTSLARHLSDEELMTMGAINEQGQRQYTKYDSERKTVQEGAATIVWCAANRQLDGMGGVYCENVDVSPLIDEHQTGMAGVHPSAVDAKAAERLWSVGEALTGIHFDIS</sequence>
<dbReference type="SUPFAM" id="SSF51735">
    <property type="entry name" value="NAD(P)-binding Rossmann-fold domains"/>
    <property type="match status" value="1"/>
</dbReference>
<dbReference type="GO" id="GO:0016491">
    <property type="term" value="F:oxidoreductase activity"/>
    <property type="evidence" value="ECO:0007669"/>
    <property type="project" value="UniProtKB-KW"/>
</dbReference>
<keyword evidence="2" id="KW-0560">Oxidoreductase</keyword>
<gene>
    <name evidence="3" type="ORF">BK138_26500</name>
</gene>
<dbReference type="PRINTS" id="PR00081">
    <property type="entry name" value="GDHRDH"/>
</dbReference>
<organism evidence="3 4">
    <name type="scientific">Paenibacillus rhizosphaerae</name>
    <dbReference type="NCBI Taxonomy" id="297318"/>
    <lineage>
        <taxon>Bacteria</taxon>
        <taxon>Bacillati</taxon>
        <taxon>Bacillota</taxon>
        <taxon>Bacilli</taxon>
        <taxon>Bacillales</taxon>
        <taxon>Paenibacillaceae</taxon>
        <taxon>Paenibacillus</taxon>
    </lineage>
</organism>
<accession>A0A1R1EFY5</accession>